<comment type="caution">
    <text evidence="2">The sequence shown here is derived from an EMBL/GenBank/DDBJ whole genome shotgun (WGS) entry which is preliminary data.</text>
</comment>
<dbReference type="EMBL" id="NKUA01000016">
    <property type="protein sequence ID" value="PYD78256.1"/>
    <property type="molecule type" value="Genomic_DNA"/>
</dbReference>
<dbReference type="Pfam" id="PF04542">
    <property type="entry name" value="Sigma70_r2"/>
    <property type="match status" value="1"/>
</dbReference>
<dbReference type="OrthoDB" id="7268940at2"/>
<dbReference type="InterPro" id="IPR007627">
    <property type="entry name" value="RNA_pol_sigma70_r2"/>
</dbReference>
<dbReference type="RefSeq" id="WP_110569774.1">
    <property type="nucleotide sequence ID" value="NZ_NKUA01000016.1"/>
</dbReference>
<dbReference type="InterPro" id="IPR013325">
    <property type="entry name" value="RNA_pol_sigma_r2"/>
</dbReference>
<organism evidence="2 3">
    <name type="scientific">Komagataeibacter sucrofermentans</name>
    <dbReference type="NCBI Taxonomy" id="1053551"/>
    <lineage>
        <taxon>Bacteria</taxon>
        <taxon>Pseudomonadati</taxon>
        <taxon>Pseudomonadota</taxon>
        <taxon>Alphaproteobacteria</taxon>
        <taxon>Acetobacterales</taxon>
        <taxon>Acetobacteraceae</taxon>
        <taxon>Komagataeibacter</taxon>
    </lineage>
</organism>
<gene>
    <name evidence="2" type="ORF">CFR77_12000</name>
</gene>
<dbReference type="GO" id="GO:0003700">
    <property type="term" value="F:DNA-binding transcription factor activity"/>
    <property type="evidence" value="ECO:0007669"/>
    <property type="project" value="InterPro"/>
</dbReference>
<dbReference type="GO" id="GO:0006352">
    <property type="term" value="P:DNA-templated transcription initiation"/>
    <property type="evidence" value="ECO:0007669"/>
    <property type="project" value="InterPro"/>
</dbReference>
<name>A0A318QF73_9PROT</name>
<dbReference type="Proteomes" id="UP000247814">
    <property type="component" value="Unassembled WGS sequence"/>
</dbReference>
<evidence type="ECO:0000313" key="3">
    <source>
        <dbReference type="Proteomes" id="UP000247814"/>
    </source>
</evidence>
<dbReference type="SUPFAM" id="SSF88946">
    <property type="entry name" value="Sigma2 domain of RNA polymerase sigma factors"/>
    <property type="match status" value="1"/>
</dbReference>
<accession>A0A318QF73</accession>
<proteinExistence type="predicted"/>
<keyword evidence="3" id="KW-1185">Reference proteome</keyword>
<sequence>MKTAGDTTHGKAKPRASISLEAVPVSYADKIFLEVLESNRRHLVALAARVVGCAWWGEEIMQDAYIRIIRAGAAPQDIQPPQGYLNG</sequence>
<protein>
    <recommendedName>
        <fullName evidence="1">RNA polymerase sigma-70 region 2 domain-containing protein</fullName>
    </recommendedName>
</protein>
<evidence type="ECO:0000259" key="1">
    <source>
        <dbReference type="Pfam" id="PF04542"/>
    </source>
</evidence>
<dbReference type="AlphaFoldDB" id="A0A318QF73"/>
<feature type="domain" description="RNA polymerase sigma-70 region 2" evidence="1">
    <location>
        <begin position="37"/>
        <end position="72"/>
    </location>
</feature>
<evidence type="ECO:0000313" key="2">
    <source>
        <dbReference type="EMBL" id="PYD78256.1"/>
    </source>
</evidence>
<reference evidence="2 3" key="1">
    <citation type="submission" date="2017-07" db="EMBL/GenBank/DDBJ databases">
        <title>A draft genome sequence of Komagataeibacter sucrofermentans LMG 18788.</title>
        <authorList>
            <person name="Skraban J."/>
            <person name="Cleenwerck I."/>
            <person name="Vandamme P."/>
            <person name="Trcek J."/>
        </authorList>
    </citation>
    <scope>NUCLEOTIDE SEQUENCE [LARGE SCALE GENOMIC DNA]</scope>
    <source>
        <strain evidence="2 3">LMG 18788</strain>
    </source>
</reference>